<dbReference type="Proteomes" id="UP000799441">
    <property type="component" value="Unassembled WGS sequence"/>
</dbReference>
<comment type="caution">
    <text evidence="6">The sequence shown here is derived from an EMBL/GenBank/DDBJ whole genome shotgun (WGS) entry which is preliminary data.</text>
</comment>
<dbReference type="InterPro" id="IPR050121">
    <property type="entry name" value="Cytochrome_P450_monoxygenase"/>
</dbReference>
<accession>A0A9P4Q9Q4</accession>
<evidence type="ECO:0000313" key="6">
    <source>
        <dbReference type="EMBL" id="KAF2720981.1"/>
    </source>
</evidence>
<reference evidence="6" key="1">
    <citation type="journal article" date="2020" name="Stud. Mycol.">
        <title>101 Dothideomycetes genomes: a test case for predicting lifestyles and emergence of pathogens.</title>
        <authorList>
            <person name="Haridas S."/>
            <person name="Albert R."/>
            <person name="Binder M."/>
            <person name="Bloem J."/>
            <person name="Labutti K."/>
            <person name="Salamov A."/>
            <person name="Andreopoulos B."/>
            <person name="Baker S."/>
            <person name="Barry K."/>
            <person name="Bills G."/>
            <person name="Bluhm B."/>
            <person name="Cannon C."/>
            <person name="Castanera R."/>
            <person name="Culley D."/>
            <person name="Daum C."/>
            <person name="Ezra D."/>
            <person name="Gonzalez J."/>
            <person name="Henrissat B."/>
            <person name="Kuo A."/>
            <person name="Liang C."/>
            <person name="Lipzen A."/>
            <person name="Lutzoni F."/>
            <person name="Magnuson J."/>
            <person name="Mondo S."/>
            <person name="Nolan M."/>
            <person name="Ohm R."/>
            <person name="Pangilinan J."/>
            <person name="Park H.-J."/>
            <person name="Ramirez L."/>
            <person name="Alfaro M."/>
            <person name="Sun H."/>
            <person name="Tritt A."/>
            <person name="Yoshinaga Y."/>
            <person name="Zwiers L.-H."/>
            <person name="Turgeon B."/>
            <person name="Goodwin S."/>
            <person name="Spatafora J."/>
            <person name="Crous P."/>
            <person name="Grigoriev I."/>
        </authorList>
    </citation>
    <scope>NUCLEOTIDE SEQUENCE</scope>
    <source>
        <strain evidence="6">CBS 116435</strain>
    </source>
</reference>
<evidence type="ECO:0000256" key="3">
    <source>
        <dbReference type="ARBA" id="ARBA00022723"/>
    </source>
</evidence>
<evidence type="ECO:0000256" key="5">
    <source>
        <dbReference type="PIRSR" id="PIRSR602403-1"/>
    </source>
</evidence>
<evidence type="ECO:0000313" key="7">
    <source>
        <dbReference type="Proteomes" id="UP000799441"/>
    </source>
</evidence>
<dbReference type="PRINTS" id="PR00465">
    <property type="entry name" value="EP450IV"/>
</dbReference>
<comment type="similarity">
    <text evidence="2">Belongs to the cytochrome P450 family.</text>
</comment>
<keyword evidence="3 5" id="KW-0479">Metal-binding</keyword>
<organism evidence="6 7">
    <name type="scientific">Polychaeton citri CBS 116435</name>
    <dbReference type="NCBI Taxonomy" id="1314669"/>
    <lineage>
        <taxon>Eukaryota</taxon>
        <taxon>Fungi</taxon>
        <taxon>Dikarya</taxon>
        <taxon>Ascomycota</taxon>
        <taxon>Pezizomycotina</taxon>
        <taxon>Dothideomycetes</taxon>
        <taxon>Dothideomycetidae</taxon>
        <taxon>Capnodiales</taxon>
        <taxon>Capnodiaceae</taxon>
        <taxon>Polychaeton</taxon>
    </lineage>
</organism>
<dbReference type="PANTHER" id="PTHR24305">
    <property type="entry name" value="CYTOCHROME P450"/>
    <property type="match status" value="1"/>
</dbReference>
<evidence type="ECO:0000256" key="1">
    <source>
        <dbReference type="ARBA" id="ARBA00001971"/>
    </source>
</evidence>
<name>A0A9P4Q9Q4_9PEZI</name>
<keyword evidence="4 5" id="KW-0408">Iron</keyword>
<dbReference type="EMBL" id="MU003794">
    <property type="protein sequence ID" value="KAF2720981.1"/>
    <property type="molecule type" value="Genomic_DNA"/>
</dbReference>
<dbReference type="PANTHER" id="PTHR24305:SF87">
    <property type="entry name" value="CYTOCHROME P450 MONOOXYGENASE ALND-RELATED"/>
    <property type="match status" value="1"/>
</dbReference>
<evidence type="ECO:0000256" key="2">
    <source>
        <dbReference type="ARBA" id="ARBA00010617"/>
    </source>
</evidence>
<gene>
    <name evidence="6" type="ORF">K431DRAFT_312883</name>
</gene>
<keyword evidence="7" id="KW-1185">Reference proteome</keyword>
<dbReference type="Pfam" id="PF00067">
    <property type="entry name" value="p450"/>
    <property type="match status" value="1"/>
</dbReference>
<comment type="cofactor">
    <cofactor evidence="1 5">
        <name>heme</name>
        <dbReference type="ChEBI" id="CHEBI:30413"/>
    </cofactor>
</comment>
<dbReference type="GO" id="GO:0004497">
    <property type="term" value="F:monooxygenase activity"/>
    <property type="evidence" value="ECO:0007669"/>
    <property type="project" value="InterPro"/>
</dbReference>
<dbReference type="InterPro" id="IPR001128">
    <property type="entry name" value="Cyt_P450"/>
</dbReference>
<proteinExistence type="inferred from homology"/>
<sequence length="555" mass="62099">MAVKKFFLVGESADSAESIDISQATSFDDLKGLVGAYYAIVQPSGINFEINDTEVTELEPITASEGPIAILVDGHSVREVPGPSGLPIVGNYFEVYPDHLGNNQRLFEKYGPVFKTSNMGKTVYQTNDPTIAQIAFSESEFFSKDINEDHPLYPIKNDLAGVFLGDTKSPNWKIVHKYLPPALGPKAVRHYAPVMNKCVTDSFPVFDELDDRGEAWNVYQYMLKLSSGTVGKIMLGKDFGHFDSVDAPLSKIPLAVAELLAINKKLSTHGEWYSHLPFGDPKKLKNLNQFINDEIADSVKTAKSSGTEDLPLQDAALKADNVIDYLVRATDQNGEQLPRQNLVSATIVATGAGFTTTSSLLSWLIYGLVAYPGMQARLLQEMVDMKLTGDTVVTAEMVEEMPMLDKYIKEMQRVHNPSYQPGRTAMTDLILPGGYKLKKGSVMIVALHHLHMNPAVWDSPQKFDPDRWDTEKVKNRKKTEYIPFAFGQRMCIGFNFALLEAKIFLCKLIWKYHFEQEGDEASAEYDPFFQLIRPINLYVRTQKRQVWPSPSDSAQ</sequence>
<dbReference type="OrthoDB" id="1470350at2759"/>
<dbReference type="SUPFAM" id="SSF48264">
    <property type="entry name" value="Cytochrome P450"/>
    <property type="match status" value="1"/>
</dbReference>
<dbReference type="AlphaFoldDB" id="A0A9P4Q9Q4"/>
<dbReference type="PRINTS" id="PR00385">
    <property type="entry name" value="P450"/>
</dbReference>
<protein>
    <submittedName>
        <fullName evidence="6">Cytochrome P450</fullName>
    </submittedName>
</protein>
<dbReference type="CDD" id="cd00302">
    <property type="entry name" value="cytochrome_P450"/>
    <property type="match status" value="1"/>
</dbReference>
<dbReference type="Gene3D" id="1.10.630.10">
    <property type="entry name" value="Cytochrome P450"/>
    <property type="match status" value="1"/>
</dbReference>
<dbReference type="FunFam" id="1.10.630.10:FF:000090">
    <property type="entry name" value="Cytochrome P450 monooxygenase"/>
    <property type="match status" value="1"/>
</dbReference>
<keyword evidence="5" id="KW-0349">Heme</keyword>
<dbReference type="GO" id="GO:0020037">
    <property type="term" value="F:heme binding"/>
    <property type="evidence" value="ECO:0007669"/>
    <property type="project" value="InterPro"/>
</dbReference>
<dbReference type="GO" id="GO:0016705">
    <property type="term" value="F:oxidoreductase activity, acting on paired donors, with incorporation or reduction of molecular oxygen"/>
    <property type="evidence" value="ECO:0007669"/>
    <property type="project" value="InterPro"/>
</dbReference>
<dbReference type="InterPro" id="IPR036396">
    <property type="entry name" value="Cyt_P450_sf"/>
</dbReference>
<dbReference type="GO" id="GO:0005506">
    <property type="term" value="F:iron ion binding"/>
    <property type="evidence" value="ECO:0007669"/>
    <property type="project" value="InterPro"/>
</dbReference>
<feature type="binding site" description="axial binding residue" evidence="5">
    <location>
        <position position="491"/>
    </location>
    <ligand>
        <name>heme</name>
        <dbReference type="ChEBI" id="CHEBI:30413"/>
    </ligand>
    <ligandPart>
        <name>Fe</name>
        <dbReference type="ChEBI" id="CHEBI:18248"/>
    </ligandPart>
</feature>
<dbReference type="InterPro" id="IPR002403">
    <property type="entry name" value="Cyt_P450_E_grp-IV"/>
</dbReference>
<evidence type="ECO:0000256" key="4">
    <source>
        <dbReference type="ARBA" id="ARBA00023004"/>
    </source>
</evidence>